<dbReference type="SUPFAM" id="SSF56112">
    <property type="entry name" value="Protein kinase-like (PK-like)"/>
    <property type="match status" value="1"/>
</dbReference>
<dbReference type="PROSITE" id="PS00107">
    <property type="entry name" value="PROTEIN_KINASE_ATP"/>
    <property type="match status" value="1"/>
</dbReference>
<dbReference type="PROSITE" id="PS00108">
    <property type="entry name" value="PROTEIN_KINASE_ST"/>
    <property type="match status" value="1"/>
</dbReference>
<comment type="catalytic activity">
    <reaction evidence="10">
        <text>L-seryl-[protein] + ATP = O-phospho-L-seryl-[protein] + ADP + H(+)</text>
        <dbReference type="Rhea" id="RHEA:17989"/>
        <dbReference type="Rhea" id="RHEA-COMP:9863"/>
        <dbReference type="Rhea" id="RHEA-COMP:11604"/>
        <dbReference type="ChEBI" id="CHEBI:15378"/>
        <dbReference type="ChEBI" id="CHEBI:29999"/>
        <dbReference type="ChEBI" id="CHEBI:30616"/>
        <dbReference type="ChEBI" id="CHEBI:83421"/>
        <dbReference type="ChEBI" id="CHEBI:456216"/>
        <dbReference type="EC" id="2.7.11.1"/>
    </reaction>
</comment>
<evidence type="ECO:0000256" key="7">
    <source>
        <dbReference type="ARBA" id="ARBA00022777"/>
    </source>
</evidence>
<dbReference type="PANTHER" id="PTHR45621">
    <property type="entry name" value="OS01G0588500 PROTEIN-RELATED"/>
    <property type="match status" value="1"/>
</dbReference>
<dbReference type="Proteomes" id="UP000515151">
    <property type="component" value="Chromosome 2"/>
</dbReference>
<dbReference type="Gene3D" id="3.30.200.20">
    <property type="entry name" value="Phosphorylase Kinase, domain 1"/>
    <property type="match status" value="1"/>
</dbReference>
<dbReference type="GO" id="GO:0005886">
    <property type="term" value="C:plasma membrane"/>
    <property type="evidence" value="ECO:0007669"/>
    <property type="project" value="UniProtKB-SubCell"/>
</dbReference>
<dbReference type="Gene3D" id="1.10.510.10">
    <property type="entry name" value="Transferase(Phosphotransferase) domain 1"/>
    <property type="match status" value="1"/>
</dbReference>
<comment type="catalytic activity">
    <reaction evidence="9">
        <text>L-threonyl-[protein] + ATP = O-phospho-L-threonyl-[protein] + ADP + H(+)</text>
        <dbReference type="Rhea" id="RHEA:46608"/>
        <dbReference type="Rhea" id="RHEA-COMP:11060"/>
        <dbReference type="Rhea" id="RHEA-COMP:11605"/>
        <dbReference type="ChEBI" id="CHEBI:15378"/>
        <dbReference type="ChEBI" id="CHEBI:30013"/>
        <dbReference type="ChEBI" id="CHEBI:30616"/>
        <dbReference type="ChEBI" id="CHEBI:61977"/>
        <dbReference type="ChEBI" id="CHEBI:456216"/>
        <dbReference type="EC" id="2.7.11.1"/>
    </reaction>
</comment>
<evidence type="ECO:0000259" key="14">
    <source>
        <dbReference type="PROSITE" id="PS50011"/>
    </source>
</evidence>
<evidence type="ECO:0000313" key="15">
    <source>
        <dbReference type="Proteomes" id="UP000515151"/>
    </source>
</evidence>
<evidence type="ECO:0000256" key="8">
    <source>
        <dbReference type="ARBA" id="ARBA00022840"/>
    </source>
</evidence>
<dbReference type="Pfam" id="PF07714">
    <property type="entry name" value="PK_Tyr_Ser-Thr"/>
    <property type="match status" value="1"/>
</dbReference>
<evidence type="ECO:0000256" key="9">
    <source>
        <dbReference type="ARBA" id="ARBA00047899"/>
    </source>
</evidence>
<dbReference type="SMART" id="SM00220">
    <property type="entry name" value="S_TKc"/>
    <property type="match status" value="1"/>
</dbReference>
<dbReference type="PROSITE" id="PS50011">
    <property type="entry name" value="PROTEIN_KINASE_DOM"/>
    <property type="match status" value="1"/>
</dbReference>
<evidence type="ECO:0000256" key="6">
    <source>
        <dbReference type="ARBA" id="ARBA00022741"/>
    </source>
</evidence>
<dbReference type="EC" id="2.7.11.1" evidence="2"/>
<evidence type="ECO:0000256" key="2">
    <source>
        <dbReference type="ARBA" id="ARBA00012513"/>
    </source>
</evidence>
<evidence type="ECO:0000256" key="1">
    <source>
        <dbReference type="ARBA" id="ARBA00004236"/>
    </source>
</evidence>
<feature type="domain" description="Protein kinase" evidence="14">
    <location>
        <begin position="162"/>
        <end position="460"/>
    </location>
</feature>
<evidence type="ECO:0000256" key="4">
    <source>
        <dbReference type="ARBA" id="ARBA00022527"/>
    </source>
</evidence>
<dbReference type="InterPro" id="IPR011009">
    <property type="entry name" value="Kinase-like_dom_sf"/>
</dbReference>
<dbReference type="FunFam" id="1.10.510.10:FF:000095">
    <property type="entry name" value="protein STRUBBELIG-RECEPTOR FAMILY 8"/>
    <property type="match status" value="1"/>
</dbReference>
<dbReference type="InterPro" id="IPR017441">
    <property type="entry name" value="Protein_kinase_ATP_BS"/>
</dbReference>
<evidence type="ECO:0000313" key="16">
    <source>
        <dbReference type="RefSeq" id="XP_031379311.1"/>
    </source>
</evidence>
<gene>
    <name evidence="16" type="primary">LOC116194603</name>
</gene>
<keyword evidence="4 12" id="KW-0723">Serine/threonine-protein kinase</keyword>
<feature type="region of interest" description="Disordered" evidence="13">
    <location>
        <begin position="453"/>
        <end position="473"/>
    </location>
</feature>
<evidence type="ECO:0000256" key="10">
    <source>
        <dbReference type="ARBA" id="ARBA00048679"/>
    </source>
</evidence>
<feature type="compositionally biased region" description="Basic and acidic residues" evidence="13">
    <location>
        <begin position="453"/>
        <end position="466"/>
    </location>
</feature>
<dbReference type="GO" id="GO:0004674">
    <property type="term" value="F:protein serine/threonine kinase activity"/>
    <property type="evidence" value="ECO:0007669"/>
    <property type="project" value="UniProtKB-KW"/>
</dbReference>
<reference evidence="16" key="2">
    <citation type="submission" date="2025-08" db="UniProtKB">
        <authorList>
            <consortium name="RefSeq"/>
        </authorList>
    </citation>
    <scope>IDENTIFICATION</scope>
    <source>
        <tissue evidence="16">Leaf</tissue>
    </source>
</reference>
<evidence type="ECO:0000256" key="11">
    <source>
        <dbReference type="PROSITE-ProRule" id="PRU10141"/>
    </source>
</evidence>
<dbReference type="InterPro" id="IPR001245">
    <property type="entry name" value="Ser-Thr/Tyr_kinase_cat_dom"/>
</dbReference>
<dbReference type="RefSeq" id="XP_031379311.1">
    <property type="nucleotide sequence ID" value="XM_031523451.1"/>
</dbReference>
<evidence type="ECO:0000256" key="5">
    <source>
        <dbReference type="ARBA" id="ARBA00022679"/>
    </source>
</evidence>
<dbReference type="InterPro" id="IPR050823">
    <property type="entry name" value="Plant_Ser_Thr_Prot_Kinase"/>
</dbReference>
<keyword evidence="8 11" id="KW-0067">ATP-binding</keyword>
<evidence type="ECO:0000256" key="13">
    <source>
        <dbReference type="SAM" id="MobiDB-lite"/>
    </source>
</evidence>
<accession>A0A6P8CCU0</accession>
<name>A0A6P8CCU0_PUNGR</name>
<keyword evidence="3" id="KW-1003">Cell membrane</keyword>
<organism evidence="15 16">
    <name type="scientific">Punica granatum</name>
    <name type="common">Pomegranate</name>
    <dbReference type="NCBI Taxonomy" id="22663"/>
    <lineage>
        <taxon>Eukaryota</taxon>
        <taxon>Viridiplantae</taxon>
        <taxon>Streptophyta</taxon>
        <taxon>Embryophyta</taxon>
        <taxon>Tracheophyta</taxon>
        <taxon>Spermatophyta</taxon>
        <taxon>Magnoliopsida</taxon>
        <taxon>eudicotyledons</taxon>
        <taxon>Gunneridae</taxon>
        <taxon>Pentapetalae</taxon>
        <taxon>rosids</taxon>
        <taxon>malvids</taxon>
        <taxon>Myrtales</taxon>
        <taxon>Lythraceae</taxon>
        <taxon>Punica</taxon>
    </lineage>
</organism>
<dbReference type="InterPro" id="IPR000719">
    <property type="entry name" value="Prot_kinase_dom"/>
</dbReference>
<keyword evidence="15" id="KW-1185">Reference proteome</keyword>
<reference evidence="15" key="1">
    <citation type="journal article" date="2020" name="Plant Biotechnol. J.">
        <title>The pomegranate (Punica granatum L.) draft genome dissects genetic divergence between soft- and hard-seeded cultivars.</title>
        <authorList>
            <person name="Luo X."/>
            <person name="Li H."/>
            <person name="Wu Z."/>
            <person name="Yao W."/>
            <person name="Zhao P."/>
            <person name="Cao D."/>
            <person name="Yu H."/>
            <person name="Li K."/>
            <person name="Poudel K."/>
            <person name="Zhao D."/>
            <person name="Zhang F."/>
            <person name="Xia X."/>
            <person name="Chen L."/>
            <person name="Wang Q."/>
            <person name="Jing D."/>
            <person name="Cao S."/>
        </authorList>
    </citation>
    <scope>NUCLEOTIDE SEQUENCE [LARGE SCALE GENOMIC DNA]</scope>
    <source>
        <strain evidence="15">cv. Tunisia</strain>
    </source>
</reference>
<keyword evidence="7 16" id="KW-0418">Kinase</keyword>
<evidence type="ECO:0000256" key="12">
    <source>
        <dbReference type="RuleBase" id="RU000304"/>
    </source>
</evidence>
<keyword evidence="5" id="KW-0808">Transferase</keyword>
<protein>
    <recommendedName>
        <fullName evidence="2">non-specific serine/threonine protein kinase</fullName>
        <ecNumber evidence="2">2.7.11.1</ecNumber>
    </recommendedName>
</protein>
<dbReference type="FunFam" id="3.30.200.20:FF:000228">
    <property type="entry name" value="Serine/threonine-protein kinase BIK1"/>
    <property type="match status" value="1"/>
</dbReference>
<proteinExistence type="inferred from homology"/>
<dbReference type="GeneID" id="116194603"/>
<dbReference type="OrthoDB" id="4062651at2759"/>
<keyword evidence="6 11" id="KW-0547">Nucleotide-binding</keyword>
<dbReference type="InterPro" id="IPR008271">
    <property type="entry name" value="Ser/Thr_kinase_AS"/>
</dbReference>
<keyword evidence="3" id="KW-0472">Membrane</keyword>
<evidence type="ECO:0000256" key="3">
    <source>
        <dbReference type="ARBA" id="ARBA00022475"/>
    </source>
</evidence>
<sequence>MVFKYHSFILGDDDELNRARPGSPPAFFSLLSPDSPRVCGNCIPGVAAGAATSGALAVTAHQSSVPVMLTRERLHQQHVRKRKSETEGWSLSLSTHLSFMGICLGFTDTTPSDLNEVGASEPTRNITMVNASPENAITRHISPLPNLPQFTLAELKGATKNFGSDSLLGEGGFGQVFKGRINDKPSSKTRKGSGTPVAVKRMNSDGFQGIEEWLAEVNFLGRLSHPNLVKLLGYCIEDGELLLVYELMQKHSLDMHLFRNKFLGFLLKIQVSLPWDIRFKIVIGMAKGLAFLLTSEMQVIHRDIKTSNILLDGFYNAKISDFGLAKTSPSESKSHVTTRVMGTYGFADPEYVSTGHLYVKSDVYGFGVVLVEILTGLRAIDPRRPRGQEILVDWMKPFLTNKRKLKSCMDSRLEGKYPHLAVYKIAQLALNCLALEPNCRPSMEKVVKTLEELESSHPKMTTEPKFRPTCLGP</sequence>
<dbReference type="AlphaFoldDB" id="A0A6P8CCU0"/>
<dbReference type="GO" id="GO:0005524">
    <property type="term" value="F:ATP binding"/>
    <property type="evidence" value="ECO:0007669"/>
    <property type="project" value="UniProtKB-UniRule"/>
</dbReference>
<comment type="similarity">
    <text evidence="12">Belongs to the protein kinase superfamily.</text>
</comment>
<comment type="subcellular location">
    <subcellularLocation>
        <location evidence="1">Cell membrane</location>
    </subcellularLocation>
</comment>
<feature type="binding site" evidence="11">
    <location>
        <position position="200"/>
    </location>
    <ligand>
        <name>ATP</name>
        <dbReference type="ChEBI" id="CHEBI:30616"/>
    </ligand>
</feature>